<dbReference type="Gene3D" id="1.20.200.10">
    <property type="entry name" value="Fumarase/aspartase (Central domain)"/>
    <property type="match status" value="1"/>
</dbReference>
<dbReference type="RefSeq" id="WP_206709108.1">
    <property type="nucleotide sequence ID" value="NZ_CP059066.1"/>
</dbReference>
<dbReference type="NCBIfam" id="NF006871">
    <property type="entry name" value="PRK09367.1"/>
    <property type="match status" value="1"/>
</dbReference>
<evidence type="ECO:0000256" key="7">
    <source>
        <dbReference type="RuleBase" id="RU003954"/>
    </source>
</evidence>
<dbReference type="InterPro" id="IPR008948">
    <property type="entry name" value="L-Aspartase-like"/>
</dbReference>
<dbReference type="KEGG" id="kme:H0A61_01262"/>
<comment type="catalytic activity">
    <reaction evidence="5 6 8">
        <text>L-histidine = trans-urocanate + NH4(+)</text>
        <dbReference type="Rhea" id="RHEA:21232"/>
        <dbReference type="ChEBI" id="CHEBI:17771"/>
        <dbReference type="ChEBI" id="CHEBI:28938"/>
        <dbReference type="ChEBI" id="CHEBI:57595"/>
        <dbReference type="EC" id="4.3.1.3"/>
    </reaction>
</comment>
<dbReference type="GO" id="GO:0019557">
    <property type="term" value="P:L-histidine catabolic process to glutamate and formate"/>
    <property type="evidence" value="ECO:0007669"/>
    <property type="project" value="UniProtKB-UniPathway"/>
</dbReference>
<keyword evidence="4 6" id="KW-0456">Lyase</keyword>
<evidence type="ECO:0000313" key="11">
    <source>
        <dbReference type="Proteomes" id="UP000662904"/>
    </source>
</evidence>
<dbReference type="InterPro" id="IPR022313">
    <property type="entry name" value="Phe/His_NH3-lyase_AS"/>
</dbReference>
<dbReference type="CDD" id="cd00332">
    <property type="entry name" value="PAL-HAL"/>
    <property type="match status" value="1"/>
</dbReference>
<gene>
    <name evidence="10" type="primary">hutH_1</name>
    <name evidence="6" type="synonym">hutH</name>
    <name evidence="10" type="ORF">H0A61_01262</name>
</gene>
<dbReference type="GO" id="GO:0005737">
    <property type="term" value="C:cytoplasm"/>
    <property type="evidence" value="ECO:0007669"/>
    <property type="project" value="UniProtKB-SubCell"/>
</dbReference>
<sequence length="518" mass="55675">MKTVRQTCEETDCLVIDGSSLKIEDVVRVARFGQRVKISEHGYKNMEKSRCFIEEIIRDRKAIYGVNTGFGQFSNVSIEQEKLEALQENLIVSHAVGVGDPLPEEVVRAILLLRANALVKGFSGIRPEVVETLIEMLNKGVHPVVPEKGSLGASGDLAPLAHIVLVMIGKGEAYFMGKKLPGKTAMERAGIPLVKLKAKEGLALINGTQAMTAIGVLAYYDAECLAKTADIIASMTIEALEGLMPAFDSKVHEVRPHPGQIAVAANLRKLLEGSEIISNASHGRVQDAYALRCIPQIHGAARDALNYVRGVLEIEINSVTDNPIIYAEDGDVISGGNFHGQPVALAMDLLGIAVAEIANLSERRLERLVNPFLNGGLPPFLSKDGGLNSGFMICQYSAASLVSENKVLAHPASVDSIPSSGNQEDHVSMGTIAARKARVIVENAQSVLAFELLGAAQAIDMRGGTPGIGSGTAYRTVRREIPFMDRDRELRLDIVKAQNLIKSGAILNEVIKVIGELN</sequence>
<dbReference type="EMBL" id="CP059066">
    <property type="protein sequence ID" value="QSQ08909.1"/>
    <property type="molecule type" value="Genomic_DNA"/>
</dbReference>
<accession>A0A8A0RN13</accession>
<keyword evidence="3 6" id="KW-0369">Histidine metabolism</keyword>
<dbReference type="GO" id="GO:0004397">
    <property type="term" value="F:histidine ammonia-lyase activity"/>
    <property type="evidence" value="ECO:0007669"/>
    <property type="project" value="UniProtKB-UniRule"/>
</dbReference>
<evidence type="ECO:0000256" key="6">
    <source>
        <dbReference type="HAMAP-Rule" id="MF_00229"/>
    </source>
</evidence>
<dbReference type="GO" id="GO:0019556">
    <property type="term" value="P:L-histidine catabolic process to glutamate and formamide"/>
    <property type="evidence" value="ECO:0007669"/>
    <property type="project" value="UniProtKB-UniPathway"/>
</dbReference>
<dbReference type="Pfam" id="PF00221">
    <property type="entry name" value="Lyase_aromatic"/>
    <property type="match status" value="1"/>
</dbReference>
<feature type="cross-link" description="5-imidazolinone (Ala-Gly)" evidence="6">
    <location>
        <begin position="153"/>
        <end position="155"/>
    </location>
</feature>
<keyword evidence="6" id="KW-0963">Cytoplasm</keyword>
<dbReference type="InterPro" id="IPR024083">
    <property type="entry name" value="Fumarase/histidase_N"/>
</dbReference>
<dbReference type="NCBIfam" id="TIGR01225">
    <property type="entry name" value="hutH"/>
    <property type="match status" value="1"/>
</dbReference>
<evidence type="ECO:0000313" key="10">
    <source>
        <dbReference type="EMBL" id="QSQ08909.1"/>
    </source>
</evidence>
<evidence type="ECO:0000256" key="5">
    <source>
        <dbReference type="ARBA" id="ARBA00049269"/>
    </source>
</evidence>
<dbReference type="InterPro" id="IPR001106">
    <property type="entry name" value="Aromatic_Lyase"/>
</dbReference>
<dbReference type="Gene3D" id="1.10.275.10">
    <property type="entry name" value="Fumarase/aspartase (N-terminal domain)"/>
    <property type="match status" value="1"/>
</dbReference>
<evidence type="ECO:0000256" key="1">
    <source>
        <dbReference type="ARBA" id="ARBA00005113"/>
    </source>
</evidence>
<dbReference type="HAMAP" id="MF_00229">
    <property type="entry name" value="His_ammonia_lyase"/>
    <property type="match status" value="1"/>
</dbReference>
<feature type="modified residue" description="2,3-didehydroalanine (Ser)" evidence="6">
    <location>
        <position position="154"/>
    </location>
</feature>
<evidence type="ECO:0000256" key="2">
    <source>
        <dbReference type="ARBA" id="ARBA00012994"/>
    </source>
</evidence>
<dbReference type="UniPathway" id="UPA00379">
    <property type="reaction ID" value="UER00549"/>
</dbReference>
<dbReference type="PANTHER" id="PTHR10362">
    <property type="entry name" value="HISTIDINE AMMONIA-LYASE"/>
    <property type="match status" value="1"/>
</dbReference>
<evidence type="ECO:0000256" key="9">
    <source>
        <dbReference type="RuleBase" id="RU004480"/>
    </source>
</evidence>
<evidence type="ECO:0000256" key="8">
    <source>
        <dbReference type="RuleBase" id="RU004479"/>
    </source>
</evidence>
<comment type="PTM">
    <text evidence="6">Contains an active site 4-methylidene-imidazol-5-one (MIO), which is formed autocatalytically by cyclization and dehydration of residues Ala-Ser-Gly.</text>
</comment>
<organism evidence="10 11">
    <name type="scientific">Koleobacter methoxysyntrophicus</name>
    <dbReference type="NCBI Taxonomy" id="2751313"/>
    <lineage>
        <taxon>Bacteria</taxon>
        <taxon>Bacillati</taxon>
        <taxon>Bacillota</taxon>
        <taxon>Clostridia</taxon>
        <taxon>Koleobacterales</taxon>
        <taxon>Koleobacteraceae</taxon>
        <taxon>Koleobacter</taxon>
    </lineage>
</organism>
<dbReference type="AlphaFoldDB" id="A0A8A0RN13"/>
<comment type="subcellular location">
    <subcellularLocation>
        <location evidence="6 9">Cytoplasm</location>
    </subcellularLocation>
</comment>
<dbReference type="FunFam" id="1.10.275.10:FF:000005">
    <property type="entry name" value="Histidine ammonia-lyase"/>
    <property type="match status" value="1"/>
</dbReference>
<reference evidence="10" key="1">
    <citation type="submission" date="2020-07" db="EMBL/GenBank/DDBJ databases">
        <title>Koleobacter methoxysyntrophicus gen. nov., sp. nov., a novel anaerobic bacterium isolated from deep subsurface oil field and proposal of Koleobacterales ord. nov. in the phylum Firmicutes.</title>
        <authorList>
            <person name="Sakamoto S."/>
            <person name="Tamaki H."/>
        </authorList>
    </citation>
    <scope>NUCLEOTIDE SEQUENCE</scope>
    <source>
        <strain evidence="10">NRmbB1</strain>
    </source>
</reference>
<proteinExistence type="inferred from homology"/>
<keyword evidence="11" id="KW-1185">Reference proteome</keyword>
<dbReference type="EC" id="4.3.1.3" evidence="2 6"/>
<dbReference type="FunFam" id="1.20.200.10:FF:000003">
    <property type="entry name" value="Histidine ammonia-lyase"/>
    <property type="match status" value="1"/>
</dbReference>
<comment type="similarity">
    <text evidence="6 7">Belongs to the PAL/histidase family.</text>
</comment>
<comment type="pathway">
    <text evidence="1 6 8">Amino-acid degradation; L-histidine degradation into L-glutamate; N-formimidoyl-L-glutamate from L-histidine: step 1/3.</text>
</comment>
<dbReference type="SUPFAM" id="SSF48557">
    <property type="entry name" value="L-aspartase-like"/>
    <property type="match status" value="1"/>
</dbReference>
<dbReference type="PROSITE" id="PS00488">
    <property type="entry name" value="PAL_HISTIDASE"/>
    <property type="match status" value="1"/>
</dbReference>
<name>A0A8A0RN13_9FIRM</name>
<dbReference type="InterPro" id="IPR005921">
    <property type="entry name" value="HutH"/>
</dbReference>
<protein>
    <recommendedName>
        <fullName evidence="2 6">Histidine ammonia-lyase</fullName>
        <shortName evidence="6">Histidase</shortName>
        <ecNumber evidence="2 6">4.3.1.3</ecNumber>
    </recommendedName>
</protein>
<dbReference type="Proteomes" id="UP000662904">
    <property type="component" value="Chromosome"/>
</dbReference>
<evidence type="ECO:0000256" key="4">
    <source>
        <dbReference type="ARBA" id="ARBA00023239"/>
    </source>
</evidence>
<evidence type="ECO:0000256" key="3">
    <source>
        <dbReference type="ARBA" id="ARBA00022808"/>
    </source>
</evidence>